<dbReference type="OrthoDB" id="185618at2759"/>
<dbReference type="PANTHER" id="PTHR13158:SF5">
    <property type="entry name" value="NAD KINASE 2, MITOCHONDRIAL"/>
    <property type="match status" value="1"/>
</dbReference>
<evidence type="ECO:0000256" key="1">
    <source>
        <dbReference type="SAM" id="MobiDB-lite"/>
    </source>
</evidence>
<evidence type="ECO:0000313" key="2">
    <source>
        <dbReference type="EMBL" id="VDP85466.1"/>
    </source>
</evidence>
<dbReference type="GO" id="GO:0003951">
    <property type="term" value="F:NAD+ kinase activity"/>
    <property type="evidence" value="ECO:0007669"/>
    <property type="project" value="InterPro"/>
</dbReference>
<sequence>MVMVMLMINSGPRPFWRNRIRVTLIHDKEHAPRIEVLDKRKPVVLNGWDRLEADEYAELESQSTSRLSSPSNSGVPRDSLIPIGVREYMTQTTLPIRALNEVFIGEALSARVSEYDISIDGEKYVRQKSSGVTCSTGTGSSSWLYQINRLSTETVADVLACTKRVVFEHKQKLHEEEEKQHRHRQQQPEHEPSMNVRSYSFRGSPVSVSRATETHELDELQGCIPSLAHKVAELYNASIPIRPDDTRMAYVVRDPLSVFNVSKPRGLAKQIQIRSTMLDAHVVFDAGWMFPLRYGDVVDLTIVPSDALRCISLMDHS</sequence>
<dbReference type="Proteomes" id="UP000272942">
    <property type="component" value="Unassembled WGS sequence"/>
</dbReference>
<evidence type="ECO:0000313" key="4">
    <source>
        <dbReference type="WBParaSite" id="ECPE_0000951801-mRNA-1"/>
    </source>
</evidence>
<reference evidence="2 3" key="2">
    <citation type="submission" date="2018-11" db="EMBL/GenBank/DDBJ databases">
        <authorList>
            <consortium name="Pathogen Informatics"/>
        </authorList>
    </citation>
    <scope>NUCLEOTIDE SEQUENCE [LARGE SCALE GENOMIC DNA]</scope>
    <source>
        <strain evidence="2 3">Egypt</strain>
    </source>
</reference>
<feature type="region of interest" description="Disordered" evidence="1">
    <location>
        <begin position="174"/>
        <end position="198"/>
    </location>
</feature>
<keyword evidence="3" id="KW-1185">Reference proteome</keyword>
<dbReference type="EMBL" id="UZAN01047502">
    <property type="protein sequence ID" value="VDP85466.1"/>
    <property type="molecule type" value="Genomic_DNA"/>
</dbReference>
<name>A0A183ARA4_9TREM</name>
<protein>
    <submittedName>
        <fullName evidence="4">CABIT domain-containing protein</fullName>
    </submittedName>
</protein>
<dbReference type="GO" id="GO:0019674">
    <property type="term" value="P:NAD+ metabolic process"/>
    <property type="evidence" value="ECO:0007669"/>
    <property type="project" value="InterPro"/>
</dbReference>
<dbReference type="GO" id="GO:0005739">
    <property type="term" value="C:mitochondrion"/>
    <property type="evidence" value="ECO:0007669"/>
    <property type="project" value="TreeGrafter"/>
</dbReference>
<dbReference type="InterPro" id="IPR016064">
    <property type="entry name" value="NAD/diacylglycerol_kinase_sf"/>
</dbReference>
<accession>A0A183ARA4</accession>
<organism evidence="4">
    <name type="scientific">Echinostoma caproni</name>
    <dbReference type="NCBI Taxonomy" id="27848"/>
    <lineage>
        <taxon>Eukaryota</taxon>
        <taxon>Metazoa</taxon>
        <taxon>Spiralia</taxon>
        <taxon>Lophotrochozoa</taxon>
        <taxon>Platyhelminthes</taxon>
        <taxon>Trematoda</taxon>
        <taxon>Digenea</taxon>
        <taxon>Plagiorchiida</taxon>
        <taxon>Echinostomata</taxon>
        <taxon>Echinostomatoidea</taxon>
        <taxon>Echinostomatidae</taxon>
        <taxon>Echinostoma</taxon>
    </lineage>
</organism>
<gene>
    <name evidence="2" type="ORF">ECPE_LOCUS9489</name>
</gene>
<evidence type="ECO:0000313" key="3">
    <source>
        <dbReference type="Proteomes" id="UP000272942"/>
    </source>
</evidence>
<dbReference type="AlphaFoldDB" id="A0A183ARA4"/>
<dbReference type="InterPro" id="IPR017437">
    <property type="entry name" value="ATP-NAD_kinase_PpnK-typ_C"/>
</dbReference>
<proteinExistence type="predicted"/>
<reference evidence="4" key="1">
    <citation type="submission" date="2016-06" db="UniProtKB">
        <authorList>
            <consortium name="WormBaseParasite"/>
        </authorList>
    </citation>
    <scope>IDENTIFICATION</scope>
</reference>
<dbReference type="PANTHER" id="PTHR13158">
    <property type="match status" value="1"/>
</dbReference>
<dbReference type="Gene3D" id="2.60.200.30">
    <property type="entry name" value="Probable inorganic polyphosphate/atp-NAD kinase, domain 2"/>
    <property type="match status" value="1"/>
</dbReference>
<dbReference type="WBParaSite" id="ECPE_0000951801-mRNA-1">
    <property type="protein sequence ID" value="ECPE_0000951801-mRNA-1"/>
    <property type="gene ID" value="ECPE_0000951801"/>
</dbReference>
<dbReference type="SUPFAM" id="SSF111331">
    <property type="entry name" value="NAD kinase/diacylglycerol kinase-like"/>
    <property type="match status" value="1"/>
</dbReference>
<feature type="compositionally biased region" description="Basic and acidic residues" evidence="1">
    <location>
        <begin position="174"/>
        <end position="192"/>
    </location>
</feature>